<feature type="domain" description="tRNA pseudouridylate synthase B C-terminal" evidence="1">
    <location>
        <begin position="81"/>
        <end position="120"/>
    </location>
</feature>
<dbReference type="PANTHER" id="PTHR13767:SF2">
    <property type="entry name" value="PSEUDOURIDYLATE SYNTHASE TRUB1"/>
    <property type="match status" value="1"/>
</dbReference>
<dbReference type="Gene3D" id="3.30.2350.10">
    <property type="entry name" value="Pseudouridine synthase"/>
    <property type="match status" value="1"/>
</dbReference>
<dbReference type="EMBL" id="JAGQNY010000017">
    <property type="protein sequence ID" value="MCA9302434.1"/>
    <property type="molecule type" value="Genomic_DNA"/>
</dbReference>
<evidence type="ECO:0000313" key="3">
    <source>
        <dbReference type="Proteomes" id="UP000714817"/>
    </source>
</evidence>
<protein>
    <recommendedName>
        <fullName evidence="1">tRNA pseudouridylate synthase B C-terminal domain-containing protein</fullName>
    </recommendedName>
</protein>
<dbReference type="InterPro" id="IPR032819">
    <property type="entry name" value="TruB_C"/>
</dbReference>
<organism evidence="2 3">
    <name type="scientific">candidate division WWE3 bacterium</name>
    <dbReference type="NCBI Taxonomy" id="2053526"/>
    <lineage>
        <taxon>Bacteria</taxon>
        <taxon>Katanobacteria</taxon>
    </lineage>
</organism>
<dbReference type="GO" id="GO:0006400">
    <property type="term" value="P:tRNA modification"/>
    <property type="evidence" value="ECO:0007669"/>
    <property type="project" value="TreeGrafter"/>
</dbReference>
<gene>
    <name evidence="2" type="ORF">KDA10_03705</name>
</gene>
<accession>A0A955IWD6</accession>
<dbReference type="PANTHER" id="PTHR13767">
    <property type="entry name" value="TRNA-PSEUDOURIDINE SYNTHASE"/>
    <property type="match status" value="1"/>
</dbReference>
<dbReference type="GO" id="GO:0009982">
    <property type="term" value="F:pseudouridine synthase activity"/>
    <property type="evidence" value="ECO:0007669"/>
    <property type="project" value="InterPro"/>
</dbReference>
<dbReference type="Proteomes" id="UP000714817">
    <property type="component" value="Unassembled WGS sequence"/>
</dbReference>
<dbReference type="Pfam" id="PF16198">
    <property type="entry name" value="TruB_C_2"/>
    <property type="match status" value="1"/>
</dbReference>
<dbReference type="GO" id="GO:0003723">
    <property type="term" value="F:RNA binding"/>
    <property type="evidence" value="ECO:0007669"/>
    <property type="project" value="InterPro"/>
</dbReference>
<comment type="caution">
    <text evidence="2">The sequence shown here is derived from an EMBL/GenBank/DDBJ whole genome shotgun (WGS) entry which is preliminary data.</text>
</comment>
<evidence type="ECO:0000313" key="2">
    <source>
        <dbReference type="EMBL" id="MCA9302434.1"/>
    </source>
</evidence>
<dbReference type="AlphaFoldDB" id="A0A955IWD6"/>
<feature type="non-terminal residue" evidence="2">
    <location>
        <position position="1"/>
    </location>
</feature>
<proteinExistence type="predicted"/>
<dbReference type="GO" id="GO:0140098">
    <property type="term" value="F:catalytic activity, acting on RNA"/>
    <property type="evidence" value="ECO:0007669"/>
    <property type="project" value="UniProtKB-ARBA"/>
</dbReference>
<sequence>AKKVGGKRLYDLARKNLLDSKLLPVKTVTIYSITPVTFLHAELKNFILESGQEVLGNVGFANRKIPVFKCTISCSSGTYIRSLAHDLGEQLGCSGILLSLVRTKVGEYSVENSVNVKDLSFKEE</sequence>
<evidence type="ECO:0000259" key="1">
    <source>
        <dbReference type="Pfam" id="PF16198"/>
    </source>
</evidence>
<dbReference type="InterPro" id="IPR014780">
    <property type="entry name" value="tRNA_psdUridine_synth_TruB"/>
</dbReference>
<dbReference type="GO" id="GO:1990481">
    <property type="term" value="P:mRNA pseudouridine synthesis"/>
    <property type="evidence" value="ECO:0007669"/>
    <property type="project" value="TreeGrafter"/>
</dbReference>
<reference evidence="2" key="1">
    <citation type="submission" date="2020-04" db="EMBL/GenBank/DDBJ databases">
        <authorList>
            <person name="Zhang T."/>
        </authorList>
    </citation>
    <scope>NUCLEOTIDE SEQUENCE</scope>
    <source>
        <strain evidence="2">HKST-UBA80</strain>
    </source>
</reference>
<dbReference type="InterPro" id="IPR020103">
    <property type="entry name" value="PsdUridine_synth_cat_dom_sf"/>
</dbReference>
<dbReference type="SUPFAM" id="SSF55120">
    <property type="entry name" value="Pseudouridine synthase"/>
    <property type="match status" value="1"/>
</dbReference>
<name>A0A955IWD6_UNCKA</name>
<reference evidence="2" key="2">
    <citation type="journal article" date="2021" name="Microbiome">
        <title>Successional dynamics and alternative stable states in a saline activated sludge microbial community over 9 years.</title>
        <authorList>
            <person name="Wang Y."/>
            <person name="Ye J."/>
            <person name="Ju F."/>
            <person name="Liu L."/>
            <person name="Boyd J.A."/>
            <person name="Deng Y."/>
            <person name="Parks D.H."/>
            <person name="Jiang X."/>
            <person name="Yin X."/>
            <person name="Woodcroft B.J."/>
            <person name="Tyson G.W."/>
            <person name="Hugenholtz P."/>
            <person name="Polz M.F."/>
            <person name="Zhang T."/>
        </authorList>
    </citation>
    <scope>NUCLEOTIDE SEQUENCE</scope>
    <source>
        <strain evidence="2">HKST-UBA80</strain>
    </source>
</reference>